<reference evidence="8 9" key="1">
    <citation type="submission" date="2009-08" db="EMBL/GenBank/DDBJ databases">
        <title>The Genome Sequence of Spizellomyces punctatus strain DAOM BR117.</title>
        <authorList>
            <consortium name="The Broad Institute Genome Sequencing Platform"/>
            <person name="Russ C."/>
            <person name="Cuomo C."/>
            <person name="Shea T."/>
            <person name="Young S.K."/>
            <person name="Zeng Q."/>
            <person name="Koehrsen M."/>
            <person name="Haas B."/>
            <person name="Borodovsky M."/>
            <person name="Guigo R."/>
            <person name="Alvarado L."/>
            <person name="Berlin A."/>
            <person name="Bochicchio J."/>
            <person name="Borenstein D."/>
            <person name="Chapman S."/>
            <person name="Chen Z."/>
            <person name="Engels R."/>
            <person name="Freedman E."/>
            <person name="Gellesch M."/>
            <person name="Goldberg J."/>
            <person name="Griggs A."/>
            <person name="Gujja S."/>
            <person name="Heiman D."/>
            <person name="Hepburn T."/>
            <person name="Howarth C."/>
            <person name="Jen D."/>
            <person name="Larson L."/>
            <person name="Lewis B."/>
            <person name="Mehta T."/>
            <person name="Park D."/>
            <person name="Pearson M."/>
            <person name="Roberts A."/>
            <person name="Saif S."/>
            <person name="Shenoy N."/>
            <person name="Sisk P."/>
            <person name="Stolte C."/>
            <person name="Sykes S."/>
            <person name="Thomson T."/>
            <person name="Walk T."/>
            <person name="White J."/>
            <person name="Yandava C."/>
            <person name="Burger G."/>
            <person name="Gray M.W."/>
            <person name="Holland P.W.H."/>
            <person name="King N."/>
            <person name="Lang F.B.F."/>
            <person name="Roger A.J."/>
            <person name="Ruiz-Trillo I."/>
            <person name="Lander E."/>
            <person name="Nusbaum C."/>
        </authorList>
    </citation>
    <scope>NUCLEOTIDE SEQUENCE [LARGE SCALE GENOMIC DNA]</scope>
    <source>
        <strain evidence="8 9">DAOM BR117</strain>
    </source>
</reference>
<feature type="domain" description="STAS" evidence="7">
    <location>
        <begin position="496"/>
        <end position="668"/>
    </location>
</feature>
<dbReference type="OrthoDB" id="288203at2759"/>
<comment type="subcellular location">
    <subcellularLocation>
        <location evidence="1">Membrane</location>
        <topology evidence="1">Multi-pass membrane protein</topology>
    </subcellularLocation>
</comment>
<dbReference type="InterPro" id="IPR036513">
    <property type="entry name" value="STAS_dom_sf"/>
</dbReference>
<dbReference type="RefSeq" id="XP_016607628.1">
    <property type="nucleotide sequence ID" value="XM_016753215.1"/>
</dbReference>
<feature type="transmembrane region" description="Helical" evidence="6">
    <location>
        <begin position="139"/>
        <end position="159"/>
    </location>
</feature>
<dbReference type="STRING" id="645134.A0A0L0HFP0"/>
<evidence type="ECO:0000256" key="3">
    <source>
        <dbReference type="ARBA" id="ARBA00022989"/>
    </source>
</evidence>
<dbReference type="Proteomes" id="UP000053201">
    <property type="component" value="Unassembled WGS sequence"/>
</dbReference>
<keyword evidence="2 6" id="KW-0812">Transmembrane</keyword>
<dbReference type="InterPro" id="IPR002645">
    <property type="entry name" value="STAS_dom"/>
</dbReference>
<evidence type="ECO:0000256" key="5">
    <source>
        <dbReference type="SAM" id="MobiDB-lite"/>
    </source>
</evidence>
<dbReference type="eggNOG" id="KOG0236">
    <property type="taxonomic scope" value="Eukaryota"/>
</dbReference>
<feature type="transmembrane region" description="Helical" evidence="6">
    <location>
        <begin position="455"/>
        <end position="471"/>
    </location>
</feature>
<evidence type="ECO:0000313" key="8">
    <source>
        <dbReference type="EMBL" id="KNC99588.1"/>
    </source>
</evidence>
<feature type="transmembrane region" description="Helical" evidence="6">
    <location>
        <begin position="375"/>
        <end position="394"/>
    </location>
</feature>
<dbReference type="GeneID" id="27688398"/>
<dbReference type="NCBIfam" id="TIGR00815">
    <property type="entry name" value="sulP"/>
    <property type="match status" value="1"/>
</dbReference>
<feature type="transmembrane region" description="Helical" evidence="6">
    <location>
        <begin position="171"/>
        <end position="195"/>
    </location>
</feature>
<dbReference type="Gene3D" id="3.30.750.24">
    <property type="entry name" value="STAS domain"/>
    <property type="match status" value="1"/>
</dbReference>
<feature type="transmembrane region" description="Helical" evidence="6">
    <location>
        <begin position="90"/>
        <end position="108"/>
    </location>
</feature>
<dbReference type="CDD" id="cd07042">
    <property type="entry name" value="STAS_SulP_like_sulfate_transporter"/>
    <property type="match status" value="1"/>
</dbReference>
<keyword evidence="9" id="KW-1185">Reference proteome</keyword>
<dbReference type="InterPro" id="IPR011547">
    <property type="entry name" value="SLC26A/SulP_dom"/>
</dbReference>
<organism evidence="8 9">
    <name type="scientific">Spizellomyces punctatus (strain DAOM BR117)</name>
    <dbReference type="NCBI Taxonomy" id="645134"/>
    <lineage>
        <taxon>Eukaryota</taxon>
        <taxon>Fungi</taxon>
        <taxon>Fungi incertae sedis</taxon>
        <taxon>Chytridiomycota</taxon>
        <taxon>Chytridiomycota incertae sedis</taxon>
        <taxon>Chytridiomycetes</taxon>
        <taxon>Spizellomycetales</taxon>
        <taxon>Spizellomycetaceae</taxon>
        <taxon>Spizellomyces</taxon>
    </lineage>
</organism>
<evidence type="ECO:0000256" key="1">
    <source>
        <dbReference type="ARBA" id="ARBA00004141"/>
    </source>
</evidence>
<gene>
    <name evidence="8" type="ORF">SPPG_04976</name>
</gene>
<feature type="transmembrane region" description="Helical" evidence="6">
    <location>
        <begin position="58"/>
        <end position="78"/>
    </location>
</feature>
<dbReference type="PROSITE" id="PS50801">
    <property type="entry name" value="STAS"/>
    <property type="match status" value="1"/>
</dbReference>
<evidence type="ECO:0000259" key="7">
    <source>
        <dbReference type="PROSITE" id="PS50801"/>
    </source>
</evidence>
<dbReference type="OMA" id="ISWGIVH"/>
<feature type="transmembrane region" description="Helical" evidence="6">
    <location>
        <begin position="255"/>
        <end position="272"/>
    </location>
</feature>
<feature type="compositionally biased region" description="Basic and acidic residues" evidence="5">
    <location>
        <begin position="595"/>
        <end position="608"/>
    </location>
</feature>
<dbReference type="Pfam" id="PF01740">
    <property type="entry name" value="STAS"/>
    <property type="match status" value="1"/>
</dbReference>
<dbReference type="InterPro" id="IPR001902">
    <property type="entry name" value="SLC26A/SulP_fam"/>
</dbReference>
<proteinExistence type="predicted"/>
<dbReference type="GO" id="GO:0055085">
    <property type="term" value="P:transmembrane transport"/>
    <property type="evidence" value="ECO:0007669"/>
    <property type="project" value="InterPro"/>
</dbReference>
<dbReference type="EMBL" id="KQ257457">
    <property type="protein sequence ID" value="KNC99588.1"/>
    <property type="molecule type" value="Genomic_DNA"/>
</dbReference>
<feature type="transmembrane region" description="Helical" evidence="6">
    <location>
        <begin position="306"/>
        <end position="325"/>
    </location>
</feature>
<protein>
    <submittedName>
        <fullName evidence="8">Sulfate permease</fullName>
    </submittedName>
</protein>
<dbReference type="VEuPathDB" id="FungiDB:SPPG_04976"/>
<evidence type="ECO:0000256" key="2">
    <source>
        <dbReference type="ARBA" id="ARBA00022692"/>
    </source>
</evidence>
<feature type="region of interest" description="Disordered" evidence="5">
    <location>
        <begin position="581"/>
        <end position="608"/>
    </location>
</feature>
<dbReference type="GO" id="GO:0016020">
    <property type="term" value="C:membrane"/>
    <property type="evidence" value="ECO:0007669"/>
    <property type="project" value="UniProtKB-SubCell"/>
</dbReference>
<dbReference type="SUPFAM" id="SSF52091">
    <property type="entry name" value="SpoIIaa-like"/>
    <property type="match status" value="1"/>
</dbReference>
<dbReference type="InParanoid" id="A0A0L0HFP0"/>
<dbReference type="AlphaFoldDB" id="A0A0L0HFP0"/>
<dbReference type="FunCoup" id="A0A0L0HFP0">
    <property type="interactions" value="33"/>
</dbReference>
<accession>A0A0L0HFP0</accession>
<evidence type="ECO:0000313" key="9">
    <source>
        <dbReference type="Proteomes" id="UP000053201"/>
    </source>
</evidence>
<evidence type="ECO:0000256" key="6">
    <source>
        <dbReference type="SAM" id="Phobius"/>
    </source>
</evidence>
<feature type="transmembrane region" description="Helical" evidence="6">
    <location>
        <begin position="400"/>
        <end position="419"/>
    </location>
</feature>
<dbReference type="PANTHER" id="PTHR11814">
    <property type="entry name" value="SULFATE TRANSPORTER"/>
    <property type="match status" value="1"/>
</dbReference>
<keyword evidence="4 6" id="KW-0472">Membrane</keyword>
<dbReference type="Pfam" id="PF00916">
    <property type="entry name" value="Sulfate_transp"/>
    <property type="match status" value="1"/>
</dbReference>
<evidence type="ECO:0000256" key="4">
    <source>
        <dbReference type="ARBA" id="ARBA00023136"/>
    </source>
</evidence>
<keyword evidence="3 6" id="KW-1133">Transmembrane helix</keyword>
<sequence>MTYKASGPTKVQSRYPTQYQQFAQKAKNGLRHVPEYSVDYVRGLFPIASWLPRYNRDWLYGDLIAGLTVGIVVIPQALAYAKLATLPLQYGLYTSFTGVLIYALFATSKDVTIGATAVLSQLTGQVLATYNADKSMDPVTFAIAVSFLTGLIQLALGLFRLGIIVDFIPAPVIAGFTTGAGIGIIIGQFAGLLGIKGINTNDPAYQVLGNTLKALGQTQLDAAFGFAGLVSLLLFKFGCRYAVKRGYPFMKWVSLSRNAVVIIIFTAISYAINHQNRKSPRIRIVGDIPKGFGPIHVPDVSDLSKVAPASVTVVIVAILEHIAVVKSYGRLNGYRPDANQELVALGFTNFLGSFLGAYPATGSFSRSAIKSQSGVRSPLAALFTAAIVVLALYVLTPLFYYIPSAILSAIIISAISDLISRPALVKQLWDIQFLDLFAFLLALVFTFFFSIETGIYVSVGFAVAVLLYRLARPHYQVLARSNDTGIWVNVKDAQLGHTASPPPPGVLVFKLEESLTYPNANYFAEHIKEIMIESTEFGGPILKSNQKLWCDDTDDKIKRARKALAKKKAVSEQEIVPDIRLEIRDNDNSPSVTPPRKESVDSGSHSDETLTSLPRLRAVVFDFSAVNGIDSTGVQTLVDLRRDMDAFAGQRVEIHFAHVRPRFERILEYFLAITRTDRDVTPVVPTDIPIEETATNSNPPSSTDKNLVPFVDVRELFHATVDLAVAAIERRRSRASSFEKKQPEIDEIKVHS</sequence>
<name>A0A0L0HFP0_SPIPD</name>